<evidence type="ECO:0008006" key="3">
    <source>
        <dbReference type="Google" id="ProtNLM"/>
    </source>
</evidence>
<dbReference type="PROSITE" id="PS51257">
    <property type="entry name" value="PROKAR_LIPOPROTEIN"/>
    <property type="match status" value="1"/>
</dbReference>
<accession>A0A166X6H7</accession>
<dbReference type="AlphaFoldDB" id="A0A166X6H7"/>
<reference evidence="1 2" key="1">
    <citation type="submission" date="2013-07" db="EMBL/GenBank/DDBJ databases">
        <title>Comparative Genomic and Metabolomic Analysis of Twelve Strains of Pseudoalteromonas luteoviolacea.</title>
        <authorList>
            <person name="Vynne N.G."/>
            <person name="Mansson M."/>
            <person name="Gram L."/>
        </authorList>
    </citation>
    <scope>NUCLEOTIDE SEQUENCE [LARGE SCALE GENOMIC DNA]</scope>
    <source>
        <strain evidence="1 2">DSM 6061</strain>
    </source>
</reference>
<dbReference type="RefSeq" id="WP_063357154.1">
    <property type="nucleotide sequence ID" value="NZ_AQHB01000022.1"/>
</dbReference>
<keyword evidence="2" id="KW-1185">Reference proteome</keyword>
<evidence type="ECO:0000313" key="1">
    <source>
        <dbReference type="EMBL" id="KZN39727.1"/>
    </source>
</evidence>
<name>A0A166X6H7_9GAMM</name>
<comment type="caution">
    <text evidence="1">The sequence shown here is derived from an EMBL/GenBank/DDBJ whole genome shotgun (WGS) entry which is preliminary data.</text>
</comment>
<organism evidence="1 2">
    <name type="scientific">Pseudoalteromonas luteoviolacea DSM 6061</name>
    <dbReference type="NCBI Taxonomy" id="1365250"/>
    <lineage>
        <taxon>Bacteria</taxon>
        <taxon>Pseudomonadati</taxon>
        <taxon>Pseudomonadota</taxon>
        <taxon>Gammaproteobacteria</taxon>
        <taxon>Alteromonadales</taxon>
        <taxon>Pseudoalteromonadaceae</taxon>
        <taxon>Pseudoalteromonas</taxon>
    </lineage>
</organism>
<gene>
    <name evidence="1" type="ORF">N475_13285</name>
</gene>
<proteinExistence type="predicted"/>
<evidence type="ECO:0000313" key="2">
    <source>
        <dbReference type="Proteomes" id="UP000076643"/>
    </source>
</evidence>
<dbReference type="Proteomes" id="UP000076643">
    <property type="component" value="Unassembled WGS sequence"/>
</dbReference>
<sequence length="140" mass="15895">MKYLVLASTLLLGACSSTYNLDQTMDLIAATEENAPNGVQGTFQFEIKAGDKIRGEVFLNTQEDYRDRRSITIALTPEVVKEFIRKEGLTPNVYFIGKKVEVTGEAKREKIAFFSRGKKTSKYYFQTHITIDSLDQIQEI</sequence>
<dbReference type="PATRIC" id="fig|1365250.3.peg.1883"/>
<dbReference type="EMBL" id="AUYB01000098">
    <property type="protein sequence ID" value="KZN39727.1"/>
    <property type="molecule type" value="Genomic_DNA"/>
</dbReference>
<protein>
    <recommendedName>
        <fullName evidence="3">Lipoprotein</fullName>
    </recommendedName>
</protein>